<dbReference type="RefSeq" id="WP_119351342.1">
    <property type="nucleotide sequence ID" value="NZ_QWET01000017.1"/>
</dbReference>
<dbReference type="InterPro" id="IPR012373">
    <property type="entry name" value="Ferrdict_sens_TM"/>
</dbReference>
<dbReference type="OrthoDB" id="1123467at2"/>
<keyword evidence="1" id="KW-0812">Transmembrane</keyword>
<dbReference type="InterPro" id="IPR006860">
    <property type="entry name" value="FecR"/>
</dbReference>
<accession>A0A399CVU1</accession>
<reference evidence="4 5" key="1">
    <citation type="journal article" date="2015" name="Int. J. Syst. Evol. Microbiol.">
        <title>Mariniphaga sediminis sp. nov., isolated from coastal sediment.</title>
        <authorList>
            <person name="Wang F.Q."/>
            <person name="Shen Q.Y."/>
            <person name="Chen G.J."/>
            <person name="Du Z.J."/>
        </authorList>
    </citation>
    <scope>NUCLEOTIDE SEQUENCE [LARGE SCALE GENOMIC DNA]</scope>
    <source>
        <strain evidence="4 5">SY21</strain>
    </source>
</reference>
<evidence type="ECO:0000313" key="4">
    <source>
        <dbReference type="EMBL" id="RIH63699.1"/>
    </source>
</evidence>
<dbReference type="Pfam" id="PF04773">
    <property type="entry name" value="FecR"/>
    <property type="match status" value="1"/>
</dbReference>
<evidence type="ECO:0000259" key="3">
    <source>
        <dbReference type="Pfam" id="PF16344"/>
    </source>
</evidence>
<dbReference type="Pfam" id="PF16344">
    <property type="entry name" value="FecR_C"/>
    <property type="match status" value="1"/>
</dbReference>
<keyword evidence="1" id="KW-0472">Membrane</keyword>
<dbReference type="PANTHER" id="PTHR30273:SF2">
    <property type="entry name" value="PROTEIN FECR"/>
    <property type="match status" value="1"/>
</dbReference>
<dbReference type="PANTHER" id="PTHR30273">
    <property type="entry name" value="PERIPLASMIC SIGNAL SENSOR AND SIGMA FACTOR ACTIVATOR FECR-RELATED"/>
    <property type="match status" value="1"/>
</dbReference>
<dbReference type="EMBL" id="QWET01000017">
    <property type="protein sequence ID" value="RIH63699.1"/>
    <property type="molecule type" value="Genomic_DNA"/>
</dbReference>
<evidence type="ECO:0000256" key="1">
    <source>
        <dbReference type="SAM" id="Phobius"/>
    </source>
</evidence>
<feature type="domain" description="Protein FecR C-terminal" evidence="3">
    <location>
        <begin position="323"/>
        <end position="390"/>
    </location>
</feature>
<dbReference type="InterPro" id="IPR032508">
    <property type="entry name" value="FecR_C"/>
</dbReference>
<keyword evidence="5" id="KW-1185">Reference proteome</keyword>
<dbReference type="Proteomes" id="UP000266441">
    <property type="component" value="Unassembled WGS sequence"/>
</dbReference>
<organism evidence="4 5">
    <name type="scientific">Mariniphaga sediminis</name>
    <dbReference type="NCBI Taxonomy" id="1628158"/>
    <lineage>
        <taxon>Bacteria</taxon>
        <taxon>Pseudomonadati</taxon>
        <taxon>Bacteroidota</taxon>
        <taxon>Bacteroidia</taxon>
        <taxon>Marinilabiliales</taxon>
        <taxon>Prolixibacteraceae</taxon>
        <taxon>Mariniphaga</taxon>
    </lineage>
</organism>
<feature type="domain" description="FecR protein" evidence="2">
    <location>
        <begin position="187"/>
        <end position="275"/>
    </location>
</feature>
<dbReference type="Gene3D" id="2.60.120.1440">
    <property type="match status" value="1"/>
</dbReference>
<dbReference type="GO" id="GO:0016989">
    <property type="term" value="F:sigma factor antagonist activity"/>
    <property type="evidence" value="ECO:0007669"/>
    <property type="project" value="TreeGrafter"/>
</dbReference>
<protein>
    <submittedName>
        <fullName evidence="4">DUF4974 domain-containing protein</fullName>
    </submittedName>
</protein>
<keyword evidence="1" id="KW-1133">Transmembrane helix</keyword>
<comment type="caution">
    <text evidence="4">The sequence shown here is derived from an EMBL/GenBank/DDBJ whole genome shotgun (WGS) entry which is preliminary data.</text>
</comment>
<dbReference type="AlphaFoldDB" id="A0A399CVU1"/>
<name>A0A399CVU1_9BACT</name>
<sequence>MKGLFFSMKQEYKTYNIDDFILDDDFRDIVYGENSSDRISKLLDIYPEKRQEIKLAARIIKELQTTGFYQPKERQRELWQQIAGEQKRKIRLTWLKLAASFLLLIGMGSAIFYWTDQNSNNKPLAETGMISEDAVLILDNGESVAITSKESTVQYSSDGSEIVVNDSSQIARSTSSGGTNQLIVPYGKRSFITLSEGTKVWLNSGSRLIFPSIFSGNLREVEVQGEAYFEVACNREQPFYVKTDLFKIKVYGTKFNVQAYTQDNTYNVVLLEGKVGMSPDNETYSSEVFLAPNQKALMAKGTKDFEITSVEDAGAYIAWKDGYLTFIDEEVGKVLKRVSRYYNIDIESSLSDNTEHIYGKLELKDEVDRVLEGIAFISKTQYKKEGGKYIFFEP</sequence>
<dbReference type="FunFam" id="2.60.120.1440:FF:000001">
    <property type="entry name" value="Putative anti-sigma factor"/>
    <property type="match status" value="1"/>
</dbReference>
<evidence type="ECO:0000259" key="2">
    <source>
        <dbReference type="Pfam" id="PF04773"/>
    </source>
</evidence>
<feature type="transmembrane region" description="Helical" evidence="1">
    <location>
        <begin position="94"/>
        <end position="114"/>
    </location>
</feature>
<evidence type="ECO:0000313" key="5">
    <source>
        <dbReference type="Proteomes" id="UP000266441"/>
    </source>
</evidence>
<dbReference type="Gene3D" id="3.55.50.30">
    <property type="match status" value="1"/>
</dbReference>
<proteinExistence type="predicted"/>
<gene>
    <name evidence="4" type="ORF">D1164_18260</name>
</gene>